<protein>
    <submittedName>
        <fullName evidence="1">Uncharacterized protein</fullName>
    </submittedName>
</protein>
<dbReference type="AlphaFoldDB" id="A0A0D8JU13"/>
<evidence type="ECO:0000313" key="1">
    <source>
        <dbReference type="EMBL" id="KJF60777.1"/>
    </source>
</evidence>
<evidence type="ECO:0000313" key="2">
    <source>
        <dbReference type="Proteomes" id="UP000001261"/>
    </source>
</evidence>
<reference evidence="2" key="1">
    <citation type="journal article" date="2009" name="Genome Res.">
        <title>Comparative genomic analyses of the human fungal pathogens Coccidioides and their relatives.</title>
        <authorList>
            <person name="Sharpton T.J."/>
            <person name="Stajich J.E."/>
            <person name="Rounsley S.D."/>
            <person name="Gardner M.J."/>
            <person name="Wortman J.R."/>
            <person name="Jordar V.S."/>
            <person name="Maiti R."/>
            <person name="Kodira C.D."/>
            <person name="Neafsey D.E."/>
            <person name="Zeng Q."/>
            <person name="Hung C.-Y."/>
            <person name="McMahan C."/>
            <person name="Muszewska A."/>
            <person name="Grynberg M."/>
            <person name="Mandel M.A."/>
            <person name="Kellner E.M."/>
            <person name="Barker B.M."/>
            <person name="Galgiani J.N."/>
            <person name="Orbach M.J."/>
            <person name="Kirkland T.N."/>
            <person name="Cole G.T."/>
            <person name="Henn M.R."/>
            <person name="Birren B.W."/>
            <person name="Taylor J.W."/>
        </authorList>
    </citation>
    <scope>NUCLEOTIDE SEQUENCE [LARGE SCALE GENOMIC DNA]</scope>
    <source>
        <strain evidence="2">RS</strain>
    </source>
</reference>
<name>A0A0D8JU13_COCIM</name>
<dbReference type="VEuPathDB" id="FungiDB:CIMG_13213"/>
<sequence length="152" mass="17123">MTRVCLDVSLQEKEQKKLLNCSESTSGSVEVIHQTVRQEIIAPSHLIYKQTRELGVSSFSKLLFNSIYLNGKQPNCSSPPPKQVKQIKEHDLLKINFWNINTSSWKSSELSNAVESQNVVNTTIVMLEAEIGIHWWHSISAQNDSKETGGEV</sequence>
<dbReference type="EMBL" id="GG704913">
    <property type="protein sequence ID" value="KJF60777.1"/>
    <property type="molecule type" value="Genomic_DNA"/>
</dbReference>
<proteinExistence type="predicted"/>
<accession>A0A0D8JU13</accession>
<reference evidence="2" key="2">
    <citation type="journal article" date="2010" name="Genome Res.">
        <title>Population genomic sequencing of Coccidioides fungi reveals recent hybridization and transposon control.</title>
        <authorList>
            <person name="Neafsey D.E."/>
            <person name="Barker B.M."/>
            <person name="Sharpton T.J."/>
            <person name="Stajich J.E."/>
            <person name="Park D.J."/>
            <person name="Whiston E."/>
            <person name="Hung C.-Y."/>
            <person name="McMahan C."/>
            <person name="White J."/>
            <person name="Sykes S."/>
            <person name="Heiman D."/>
            <person name="Young S."/>
            <person name="Zeng Q."/>
            <person name="Abouelleil A."/>
            <person name="Aftuck L."/>
            <person name="Bessette D."/>
            <person name="Brown A."/>
            <person name="FitzGerald M."/>
            <person name="Lui A."/>
            <person name="Macdonald J.P."/>
            <person name="Priest M."/>
            <person name="Orbach M.J."/>
            <person name="Galgiani J.N."/>
            <person name="Kirkland T.N."/>
            <person name="Cole G.T."/>
            <person name="Birren B.W."/>
            <person name="Henn M.R."/>
            <person name="Taylor J.W."/>
            <person name="Rounsley S.D."/>
        </authorList>
    </citation>
    <scope>GENOME REANNOTATION</scope>
    <source>
        <strain evidence="2">RS</strain>
    </source>
</reference>
<dbReference type="RefSeq" id="XP_004445031.1">
    <property type="nucleotide sequence ID" value="XM_004444974.1"/>
</dbReference>
<dbReference type="InParanoid" id="A0A0D8JU13"/>
<dbReference type="KEGG" id="cim:CIMG_13213"/>
<dbReference type="Proteomes" id="UP000001261">
    <property type="component" value="Unassembled WGS sequence"/>
</dbReference>
<gene>
    <name evidence="1" type="ORF">CIMG_13213</name>
</gene>
<keyword evidence="2" id="KW-1185">Reference proteome</keyword>
<dbReference type="GeneID" id="24164840"/>
<organism evidence="1 2">
    <name type="scientific">Coccidioides immitis (strain RS)</name>
    <name type="common">Valley fever fungus</name>
    <dbReference type="NCBI Taxonomy" id="246410"/>
    <lineage>
        <taxon>Eukaryota</taxon>
        <taxon>Fungi</taxon>
        <taxon>Dikarya</taxon>
        <taxon>Ascomycota</taxon>
        <taxon>Pezizomycotina</taxon>
        <taxon>Eurotiomycetes</taxon>
        <taxon>Eurotiomycetidae</taxon>
        <taxon>Onygenales</taxon>
        <taxon>Onygenaceae</taxon>
        <taxon>Coccidioides</taxon>
    </lineage>
</organism>